<evidence type="ECO:0000313" key="6">
    <source>
        <dbReference type="Proteomes" id="UP000694569"/>
    </source>
</evidence>
<name>A0A8C5PKP5_9ANUR</name>
<dbReference type="Proteomes" id="UP000694569">
    <property type="component" value="Unplaced"/>
</dbReference>
<dbReference type="GO" id="GO:0005737">
    <property type="term" value="C:cytoplasm"/>
    <property type="evidence" value="ECO:0007669"/>
    <property type="project" value="TreeGrafter"/>
</dbReference>
<dbReference type="InterPro" id="IPR002068">
    <property type="entry name" value="A-crystallin/Hsp20_dom"/>
</dbReference>
<dbReference type="GO" id="GO:0051082">
    <property type="term" value="F:unfolded protein binding"/>
    <property type="evidence" value="ECO:0007669"/>
    <property type="project" value="TreeGrafter"/>
</dbReference>
<evidence type="ECO:0000313" key="5">
    <source>
        <dbReference type="Ensembl" id="ENSLLEP00000024187.1"/>
    </source>
</evidence>
<keyword evidence="1" id="KW-0346">Stress response</keyword>
<evidence type="ECO:0000256" key="3">
    <source>
        <dbReference type="RuleBase" id="RU003616"/>
    </source>
</evidence>
<organism evidence="5 6">
    <name type="scientific">Leptobrachium leishanense</name>
    <name type="common">Leishan spiny toad</name>
    <dbReference type="NCBI Taxonomy" id="445787"/>
    <lineage>
        <taxon>Eukaryota</taxon>
        <taxon>Metazoa</taxon>
        <taxon>Chordata</taxon>
        <taxon>Craniata</taxon>
        <taxon>Vertebrata</taxon>
        <taxon>Euteleostomi</taxon>
        <taxon>Amphibia</taxon>
        <taxon>Batrachia</taxon>
        <taxon>Anura</taxon>
        <taxon>Pelobatoidea</taxon>
        <taxon>Megophryidae</taxon>
        <taxon>Leptobrachium</taxon>
    </lineage>
</organism>
<accession>A0A8C5PKP5</accession>
<evidence type="ECO:0000259" key="4">
    <source>
        <dbReference type="PROSITE" id="PS01031"/>
    </source>
</evidence>
<protein>
    <recommendedName>
        <fullName evidence="4">SHSP domain-containing protein</fullName>
    </recommendedName>
</protein>
<reference evidence="5" key="2">
    <citation type="submission" date="2025-09" db="UniProtKB">
        <authorList>
            <consortium name="Ensembl"/>
        </authorList>
    </citation>
    <scope>IDENTIFICATION</scope>
</reference>
<dbReference type="Ensembl" id="ENSLLET00000025109.1">
    <property type="protein sequence ID" value="ENSLLEP00000024187.1"/>
    <property type="gene ID" value="ENSLLEG00000015356.1"/>
</dbReference>
<dbReference type="Pfam" id="PF00011">
    <property type="entry name" value="HSP20"/>
    <property type="match status" value="1"/>
</dbReference>
<dbReference type="GO" id="GO:0042026">
    <property type="term" value="P:protein refolding"/>
    <property type="evidence" value="ECO:0007669"/>
    <property type="project" value="TreeGrafter"/>
</dbReference>
<evidence type="ECO:0000256" key="1">
    <source>
        <dbReference type="ARBA" id="ARBA00023016"/>
    </source>
</evidence>
<dbReference type="PROSITE" id="PS01031">
    <property type="entry name" value="SHSP"/>
    <property type="match status" value="1"/>
</dbReference>
<dbReference type="PANTHER" id="PTHR45640:SF2">
    <property type="entry name" value="HEAT SHOCK PROTEIN BETA-11-RELATED"/>
    <property type="match status" value="1"/>
</dbReference>
<comment type="similarity">
    <text evidence="2 3">Belongs to the small heat shock protein (HSP20) family.</text>
</comment>
<dbReference type="InterPro" id="IPR001436">
    <property type="entry name" value="Alpha-crystallin/sHSP_animal"/>
</dbReference>
<reference evidence="5" key="1">
    <citation type="submission" date="2025-08" db="UniProtKB">
        <authorList>
            <consortium name="Ensembl"/>
        </authorList>
    </citation>
    <scope>IDENTIFICATION</scope>
</reference>
<dbReference type="InterPro" id="IPR008978">
    <property type="entry name" value="HSP20-like_chaperone"/>
</dbReference>
<feature type="domain" description="SHSP" evidence="4">
    <location>
        <begin position="62"/>
        <end position="178"/>
    </location>
</feature>
<dbReference type="GO" id="GO:0009408">
    <property type="term" value="P:response to heat"/>
    <property type="evidence" value="ECO:0007669"/>
    <property type="project" value="TreeGrafter"/>
</dbReference>
<dbReference type="GO" id="GO:0005634">
    <property type="term" value="C:nucleus"/>
    <property type="evidence" value="ECO:0007669"/>
    <property type="project" value="TreeGrafter"/>
</dbReference>
<evidence type="ECO:0000256" key="2">
    <source>
        <dbReference type="PROSITE-ProRule" id="PRU00285"/>
    </source>
</evidence>
<dbReference type="SUPFAM" id="SSF49764">
    <property type="entry name" value="HSP20-like chaperones"/>
    <property type="match status" value="1"/>
</dbReference>
<proteinExistence type="inferred from homology"/>
<dbReference type="OrthoDB" id="8946669at2759"/>
<dbReference type="GeneTree" id="ENSGT00670000098179"/>
<keyword evidence="6" id="KW-1185">Reference proteome</keyword>
<dbReference type="AlphaFoldDB" id="A0A8C5PKP5"/>
<dbReference type="PANTHER" id="PTHR45640">
    <property type="entry name" value="HEAT SHOCK PROTEIN HSP-12.2-RELATED"/>
    <property type="match status" value="1"/>
</dbReference>
<sequence length="194" mass="22031">RFPFRVFHPSSSSFNRFLHPLWPASRDMFSSLEQNMIRTVEEIKASMKFMDQFHQQLLQEMTLHQNKSVPVLSGGTIKPREDSFTLHLEVQDFSPQELTVKLVGKKLLVTGAKESKCEDGKGSFSYKCQLFRKEADLPDDVIAEKLSCNVTANGQLQIEAPRSALPDGQERTVPIQLPAVTQSSFRQLEPEMYG</sequence>
<dbReference type="Gene3D" id="2.60.40.790">
    <property type="match status" value="1"/>
</dbReference>